<evidence type="ECO:0000313" key="3">
    <source>
        <dbReference type="EMBL" id="CAJ0778320.1"/>
    </source>
</evidence>
<evidence type="ECO:0000259" key="1">
    <source>
        <dbReference type="PROSITE" id="PS51471"/>
    </source>
</evidence>
<organism evidence="3 4">
    <name type="scientific">Ralstonia thomasii</name>
    <dbReference type="NCBI Taxonomy" id="3058596"/>
    <lineage>
        <taxon>Bacteria</taxon>
        <taxon>Pseudomonadati</taxon>
        <taxon>Pseudomonadota</taxon>
        <taxon>Betaproteobacteria</taxon>
        <taxon>Burkholderiales</taxon>
        <taxon>Burkholderiaceae</taxon>
        <taxon>Ralstonia</taxon>
    </lineage>
</organism>
<dbReference type="EMBL" id="CATZAZ010000001">
    <property type="protein sequence ID" value="CAJ0778320.1"/>
    <property type="molecule type" value="Genomic_DNA"/>
</dbReference>
<dbReference type="AlphaFoldDB" id="A0AAD2EYG0"/>
<gene>
    <name evidence="2" type="ORF">LMG18095_00267</name>
    <name evidence="3" type="ORF">R77560_00392</name>
</gene>
<evidence type="ECO:0000313" key="5">
    <source>
        <dbReference type="Proteomes" id="UP001189773"/>
    </source>
</evidence>
<dbReference type="InterPro" id="IPR005123">
    <property type="entry name" value="Oxoglu/Fe-dep_dioxygenase_dom"/>
</dbReference>
<comment type="caution">
    <text evidence="3">The sequence shown here is derived from an EMBL/GenBank/DDBJ whole genome shotgun (WGS) entry which is preliminary data.</text>
</comment>
<sequence>MPGFHPGRFVSMSSLRAFFGTAFRWQRGRQGTGYDKMLLATAPWPIPFDSYLIRYPDGSEIPPHTDPVTNGRHYRLNIVLKSPRAGGEFVCAKPIFQTRRIKLFRPDACEHSVTRVVAGSRYVLSVGWVLGRRGSVPETES</sequence>
<dbReference type="Proteomes" id="UP001189773">
    <property type="component" value="Unassembled WGS sequence"/>
</dbReference>
<evidence type="ECO:0000313" key="4">
    <source>
        <dbReference type="Proteomes" id="UP001189756"/>
    </source>
</evidence>
<dbReference type="Proteomes" id="UP001189756">
    <property type="component" value="Unassembled WGS sequence"/>
</dbReference>
<protein>
    <recommendedName>
        <fullName evidence="1">Fe2OG dioxygenase domain-containing protein</fullName>
    </recommendedName>
</protein>
<name>A0AAD2EYG0_9RALS</name>
<accession>A0AAD2EYG0</accession>
<keyword evidence="5" id="KW-1185">Reference proteome</keyword>
<proteinExistence type="predicted"/>
<dbReference type="PROSITE" id="PS51471">
    <property type="entry name" value="FE2OG_OXY"/>
    <property type="match status" value="1"/>
</dbReference>
<feature type="domain" description="Fe2OG dioxygenase" evidence="1">
    <location>
        <begin position="43"/>
        <end position="131"/>
    </location>
</feature>
<reference evidence="3 5" key="1">
    <citation type="submission" date="2023-07" db="EMBL/GenBank/DDBJ databases">
        <authorList>
            <person name="Peeters C."/>
        </authorList>
    </citation>
    <scope>NUCLEOTIDE SEQUENCE</scope>
    <source>
        <strain evidence="2 5">LMG 18095</strain>
        <strain evidence="3">R-77560</strain>
    </source>
</reference>
<evidence type="ECO:0000313" key="2">
    <source>
        <dbReference type="EMBL" id="CAJ0777195.1"/>
    </source>
</evidence>
<dbReference type="EMBL" id="CATZAR010000001">
    <property type="protein sequence ID" value="CAJ0777195.1"/>
    <property type="molecule type" value="Genomic_DNA"/>
</dbReference>
<dbReference type="Gene3D" id="2.60.120.620">
    <property type="entry name" value="q2cbj1_9rhob like domain"/>
    <property type="match status" value="1"/>
</dbReference>